<protein>
    <recommendedName>
        <fullName evidence="4">Glycosyl hydrolase family 98 putative carbohydrate-binding module domain-containing protein</fullName>
    </recommendedName>
</protein>
<dbReference type="Gene3D" id="1.20.120.670">
    <property type="entry name" value="N-acetyl-b-d-glucoasminidase"/>
    <property type="match status" value="1"/>
</dbReference>
<feature type="region of interest" description="Disordered" evidence="2">
    <location>
        <begin position="903"/>
        <end position="964"/>
    </location>
</feature>
<dbReference type="InterPro" id="IPR024732">
    <property type="entry name" value="NAGLU_C"/>
</dbReference>
<dbReference type="SUPFAM" id="SSF49785">
    <property type="entry name" value="Galactose-binding domain-like"/>
    <property type="match status" value="1"/>
</dbReference>
<comment type="caution">
    <text evidence="5">The sequence shown here is derived from an EMBL/GenBank/DDBJ whole genome shotgun (WGS) entry which is preliminary data.</text>
</comment>
<dbReference type="Gene3D" id="3.30.379.10">
    <property type="entry name" value="Chitobiase/beta-hexosaminidase domain 2-like"/>
    <property type="match status" value="1"/>
</dbReference>
<proteinExistence type="predicted"/>
<dbReference type="InterPro" id="IPR024733">
    <property type="entry name" value="NAGLU_tim-barrel"/>
</dbReference>
<feature type="compositionally biased region" description="Low complexity" evidence="2">
    <location>
        <begin position="930"/>
        <end position="943"/>
    </location>
</feature>
<evidence type="ECO:0000256" key="1">
    <source>
        <dbReference type="ARBA" id="ARBA00022801"/>
    </source>
</evidence>
<dbReference type="RefSeq" id="WP_345581477.1">
    <property type="nucleotide sequence ID" value="NZ_BAABLV010000024.1"/>
</dbReference>
<name>A0ABP9FBE1_9ACTN</name>
<dbReference type="Pfam" id="PF12972">
    <property type="entry name" value="NAGLU_C"/>
    <property type="match status" value="1"/>
</dbReference>
<evidence type="ECO:0000256" key="3">
    <source>
        <dbReference type="SAM" id="SignalP"/>
    </source>
</evidence>
<dbReference type="Pfam" id="PF12971">
    <property type="entry name" value="NAGLU_N"/>
    <property type="match status" value="1"/>
</dbReference>
<gene>
    <name evidence="5" type="ORF">GCM10025789_15530</name>
</gene>
<sequence length="1092" mass="118293">MKIWNATITALLSAALAAVMFVLPPNAAATGHASDTPPSAPANAQEQAARDAFTRILGSAASRFEITVPAQRPAGQDSYSVTTSGDKIRVTASTPSTAVAGLNHYLGSIGQSLSYTVRNVDPTVAFPLPDGELGRTANVAARYYGNDTEDGYTGAHRTFDQWERLIDELAALGFNQVFMPVGSEAVYFDVLRQFGYTAAEAAAWIPSPEHQPWWLLQNMASWPAGTTEASIEARAALGRRIADRLRELGMTPVLPGYFGTVPPGFVARNPGAVVVPQGGWVGFQRPDWLDPNSTVFPAVAAKFYESSATRLGRSTMYKMDLLHEGGQRGTADIPAATKRIEQALQATNPGATWVFLGWQSNPQNDIMGAVNPATTFIVDGITDRYPNGSRETAWLNRPWAYGTIWNYGGDTTIGAKLTRWNTDYFRFKDQAGSAMRGLAAMPEGGDNNGAALDFFANLAWVTGPVDLDQWWADYVFKRYGARDADAVAAWQIVSRTAYTLPTSGDFAEAHDSVYAAIPSLTAATSSQWSPTRPAYDITEFATALPRLLAASDRLGGNPAYRYDLMVLARQVLSNHGRVLLPEIRKAVSAGDLGQFDELTARWMEDMALVDQLAGTQEISLLGRLLDEARSAGTTVEQAAAFERNQRTLLTVWGPRAGYQSGLGDYAGREFQGLVGTYYQPRWQKFFDAHRAALTTGGAVAAFDWFDDAQPWLASADRTGIWSAPRGDVVALARAARAAVERPLPQPAPPAYGDHYLSDLPFLTEDSGTFPVQRDREVSQPGVTPQPLRIAGVTYEKGLGMQAPSTVSFLLGEQCSRFTALVGPDDTMSGPQQFPSIIFRAWGDGALLFESDVLLKGQTAVVDVDVTGVSELELELDPAEGVVNGGQAEAYWWDRGDWAEAKVSCPAPVSPSPSASPSPSPSGSPSPSPSVTPSSSPKPTSQPTSPAPREPFVPTAPYTKAGKHTVNGREWMTTCEPYSRTQRCRTDIWATVVLIEDGRFVRRSGWAFNNLTYLPYMTRAQWGGNPLANHNYETGFSSAGRQWRTECDTARTGKGGCRSYTMTTVYAATAKPGGGYAFTQRNEWVFNNMVLFG</sequence>
<accession>A0ABP9FBE1</accession>
<dbReference type="SMART" id="SM00776">
    <property type="entry name" value="NPCBM"/>
    <property type="match status" value="1"/>
</dbReference>
<dbReference type="EMBL" id="BAABLV010000024">
    <property type="protein sequence ID" value="GAA4898491.1"/>
    <property type="molecule type" value="Genomic_DNA"/>
</dbReference>
<keyword evidence="6" id="KW-1185">Reference proteome</keyword>
<dbReference type="InterPro" id="IPR008979">
    <property type="entry name" value="Galactose-bd-like_sf"/>
</dbReference>
<dbReference type="InterPro" id="IPR029018">
    <property type="entry name" value="Hex-like_dom2"/>
</dbReference>
<organism evidence="5 6">
    <name type="scientific">Tessaracoccus lubricantis</name>
    <dbReference type="NCBI Taxonomy" id="545543"/>
    <lineage>
        <taxon>Bacteria</taxon>
        <taxon>Bacillati</taxon>
        <taxon>Actinomycetota</taxon>
        <taxon>Actinomycetes</taxon>
        <taxon>Propionibacteriales</taxon>
        <taxon>Propionibacteriaceae</taxon>
        <taxon>Tessaracoccus</taxon>
    </lineage>
</organism>
<feature type="domain" description="Glycosyl hydrolase family 98 putative carbohydrate-binding module" evidence="4">
    <location>
        <begin position="750"/>
        <end position="904"/>
    </location>
</feature>
<reference evidence="6" key="1">
    <citation type="journal article" date="2019" name="Int. J. Syst. Evol. Microbiol.">
        <title>The Global Catalogue of Microorganisms (GCM) 10K type strain sequencing project: providing services to taxonomists for standard genome sequencing and annotation.</title>
        <authorList>
            <consortium name="The Broad Institute Genomics Platform"/>
            <consortium name="The Broad Institute Genome Sequencing Center for Infectious Disease"/>
            <person name="Wu L."/>
            <person name="Ma J."/>
        </authorList>
    </citation>
    <scope>NUCLEOTIDE SEQUENCE [LARGE SCALE GENOMIC DNA]</scope>
    <source>
        <strain evidence="6">JCM 19125</strain>
    </source>
</reference>
<feature type="signal peptide" evidence="3">
    <location>
        <begin position="1"/>
        <end position="27"/>
    </location>
</feature>
<dbReference type="PANTHER" id="PTHR12872">
    <property type="entry name" value="ALPHA-N-ACETYLGLUCOSAMINIDASE"/>
    <property type="match status" value="1"/>
</dbReference>
<dbReference type="InterPro" id="IPR013222">
    <property type="entry name" value="Glyco_hyd_98_carb-bd"/>
</dbReference>
<evidence type="ECO:0000259" key="4">
    <source>
        <dbReference type="SMART" id="SM00776"/>
    </source>
</evidence>
<evidence type="ECO:0000256" key="2">
    <source>
        <dbReference type="SAM" id="MobiDB-lite"/>
    </source>
</evidence>
<keyword evidence="1" id="KW-0378">Hydrolase</keyword>
<dbReference type="Gene3D" id="2.60.120.1060">
    <property type="entry name" value="NPCBM/NEW2 domain"/>
    <property type="match status" value="1"/>
</dbReference>
<keyword evidence="3" id="KW-0732">Signal</keyword>
<dbReference type="Proteomes" id="UP001501521">
    <property type="component" value="Unassembled WGS sequence"/>
</dbReference>
<dbReference type="InterPro" id="IPR038637">
    <property type="entry name" value="NPCBM_sf"/>
</dbReference>
<dbReference type="PANTHER" id="PTHR12872:SF1">
    <property type="entry name" value="ALPHA-N-ACETYLGLUCOSAMINIDASE"/>
    <property type="match status" value="1"/>
</dbReference>
<feature type="compositionally biased region" description="Pro residues" evidence="2">
    <location>
        <begin position="907"/>
        <end position="929"/>
    </location>
</feature>
<dbReference type="InterPro" id="IPR024240">
    <property type="entry name" value="NAGLU_N"/>
</dbReference>
<dbReference type="Gene3D" id="3.20.20.80">
    <property type="entry name" value="Glycosidases"/>
    <property type="match status" value="1"/>
</dbReference>
<dbReference type="Pfam" id="PF08305">
    <property type="entry name" value="NPCBM"/>
    <property type="match status" value="1"/>
</dbReference>
<feature type="chain" id="PRO_5047358626" description="Glycosyl hydrolase family 98 putative carbohydrate-binding module domain-containing protein" evidence="3">
    <location>
        <begin position="28"/>
        <end position="1092"/>
    </location>
</feature>
<evidence type="ECO:0000313" key="6">
    <source>
        <dbReference type="Proteomes" id="UP001501521"/>
    </source>
</evidence>
<dbReference type="Pfam" id="PF05089">
    <property type="entry name" value="NAGLU"/>
    <property type="match status" value="1"/>
</dbReference>
<dbReference type="InterPro" id="IPR007781">
    <property type="entry name" value="NAGLU"/>
</dbReference>
<evidence type="ECO:0000313" key="5">
    <source>
        <dbReference type="EMBL" id="GAA4898491.1"/>
    </source>
</evidence>